<dbReference type="EMBL" id="JARKIF010000028">
    <property type="protein sequence ID" value="KAJ7613478.1"/>
    <property type="molecule type" value="Genomic_DNA"/>
</dbReference>
<reference evidence="2" key="1">
    <citation type="submission" date="2023-03" db="EMBL/GenBank/DDBJ databases">
        <title>Massive genome expansion in bonnet fungi (Mycena s.s.) driven by repeated elements and novel gene families across ecological guilds.</title>
        <authorList>
            <consortium name="Lawrence Berkeley National Laboratory"/>
            <person name="Harder C.B."/>
            <person name="Miyauchi S."/>
            <person name="Viragh M."/>
            <person name="Kuo A."/>
            <person name="Thoen E."/>
            <person name="Andreopoulos B."/>
            <person name="Lu D."/>
            <person name="Skrede I."/>
            <person name="Drula E."/>
            <person name="Henrissat B."/>
            <person name="Morin E."/>
            <person name="Kohler A."/>
            <person name="Barry K."/>
            <person name="LaButti K."/>
            <person name="Morin E."/>
            <person name="Salamov A."/>
            <person name="Lipzen A."/>
            <person name="Mereny Z."/>
            <person name="Hegedus B."/>
            <person name="Baldrian P."/>
            <person name="Stursova M."/>
            <person name="Weitz H."/>
            <person name="Taylor A."/>
            <person name="Grigoriev I.V."/>
            <person name="Nagy L.G."/>
            <person name="Martin F."/>
            <person name="Kauserud H."/>
        </authorList>
    </citation>
    <scope>NUCLEOTIDE SEQUENCE</scope>
    <source>
        <strain evidence="2">9284</strain>
    </source>
</reference>
<evidence type="ECO:0000313" key="2">
    <source>
        <dbReference type="EMBL" id="KAJ7613478.1"/>
    </source>
</evidence>
<evidence type="ECO:0000256" key="1">
    <source>
        <dbReference type="SAM" id="MobiDB-lite"/>
    </source>
</evidence>
<comment type="caution">
    <text evidence="2">The sequence shown here is derived from an EMBL/GenBank/DDBJ whole genome shotgun (WGS) entry which is preliminary data.</text>
</comment>
<protein>
    <submittedName>
        <fullName evidence="2">Uncharacterized protein</fullName>
    </submittedName>
</protein>
<gene>
    <name evidence="2" type="ORF">FB45DRAFT_1112005</name>
</gene>
<feature type="region of interest" description="Disordered" evidence="1">
    <location>
        <begin position="279"/>
        <end position="318"/>
    </location>
</feature>
<accession>A0AAD7B8S6</accession>
<sequence length="344" mass="37681">MTHSVRASRSRQPGICRHSEWVWARGERSVWRERCDERVGGSAGEWWSVLSGGLGGIVGVGECSVRVCERAMWTLRCQEGEHKAASGRGRDMGKDAYWREGEPMRESARGGGASDEQGEEGGEIHVGSVAQSESGALMYIPQCRSAAGGYINNLAWCRAKGQYCIFGLHGVVGAPKKIKPGQSGRCSERGRVARSAGSGVTSEWWSVLSCQKEVSWAWVSAACGCVSDVEVDVCCNAILRRAWAECLVGRKWSTKRRGRGRNMMRGRLWERGRANARVYEGGGAGDEQGEEGGEPGKYSPVPRFLETNTRTRTSSTATATREYEHLYLRVKGFGHSPRKSRQAG</sequence>
<evidence type="ECO:0000313" key="3">
    <source>
        <dbReference type="Proteomes" id="UP001221142"/>
    </source>
</evidence>
<dbReference type="Proteomes" id="UP001221142">
    <property type="component" value="Unassembled WGS sequence"/>
</dbReference>
<name>A0AAD7B8S6_9AGAR</name>
<organism evidence="2 3">
    <name type="scientific">Roridomyces roridus</name>
    <dbReference type="NCBI Taxonomy" id="1738132"/>
    <lineage>
        <taxon>Eukaryota</taxon>
        <taxon>Fungi</taxon>
        <taxon>Dikarya</taxon>
        <taxon>Basidiomycota</taxon>
        <taxon>Agaricomycotina</taxon>
        <taxon>Agaricomycetes</taxon>
        <taxon>Agaricomycetidae</taxon>
        <taxon>Agaricales</taxon>
        <taxon>Marasmiineae</taxon>
        <taxon>Mycenaceae</taxon>
        <taxon>Roridomyces</taxon>
    </lineage>
</organism>
<dbReference type="AlphaFoldDB" id="A0AAD7B8S6"/>
<proteinExistence type="predicted"/>
<keyword evidence="3" id="KW-1185">Reference proteome</keyword>